<evidence type="ECO:0000256" key="8">
    <source>
        <dbReference type="SAM" id="MobiDB-lite"/>
    </source>
</evidence>
<keyword evidence="3" id="KW-0813">Transport</keyword>
<evidence type="ECO:0000256" key="3">
    <source>
        <dbReference type="ARBA" id="ARBA00022448"/>
    </source>
</evidence>
<comment type="subcellular location">
    <subcellularLocation>
        <location evidence="1">Cell membrane</location>
        <topology evidence="1">Multi-pass membrane protein</topology>
    </subcellularLocation>
</comment>
<evidence type="ECO:0000256" key="5">
    <source>
        <dbReference type="ARBA" id="ARBA00022692"/>
    </source>
</evidence>
<evidence type="ECO:0000256" key="4">
    <source>
        <dbReference type="ARBA" id="ARBA00022475"/>
    </source>
</evidence>
<evidence type="ECO:0000313" key="12">
    <source>
        <dbReference type="Proteomes" id="UP000186268"/>
    </source>
</evidence>
<dbReference type="STRING" id="1873482.Xedl_00328"/>
<evidence type="ECO:0008006" key="13">
    <source>
        <dbReference type="Google" id="ProtNLM"/>
    </source>
</evidence>
<evidence type="ECO:0000256" key="1">
    <source>
        <dbReference type="ARBA" id="ARBA00004651"/>
    </source>
</evidence>
<evidence type="ECO:0000256" key="9">
    <source>
        <dbReference type="SAM" id="Phobius"/>
    </source>
</evidence>
<evidence type="ECO:0000256" key="6">
    <source>
        <dbReference type="ARBA" id="ARBA00022989"/>
    </source>
</evidence>
<organism evidence="11 12">
    <name type="scientific">Xenorhabdus eapokensis</name>
    <dbReference type="NCBI Taxonomy" id="1873482"/>
    <lineage>
        <taxon>Bacteria</taxon>
        <taxon>Pseudomonadati</taxon>
        <taxon>Pseudomonadota</taxon>
        <taxon>Gammaproteobacteria</taxon>
        <taxon>Enterobacterales</taxon>
        <taxon>Morganellaceae</taxon>
        <taxon>Xenorhabdus</taxon>
    </lineage>
</organism>
<keyword evidence="7 9" id="KW-0472">Membrane</keyword>
<feature type="transmembrane region" description="Helical" evidence="9">
    <location>
        <begin position="63"/>
        <end position="83"/>
    </location>
</feature>
<dbReference type="AlphaFoldDB" id="A0A1Q5TY01"/>
<dbReference type="InterPro" id="IPR011606">
    <property type="entry name" value="Brnchd-chn_aa_trnsp_permease"/>
</dbReference>
<reference evidence="11 12" key="1">
    <citation type="submission" date="2016-09" db="EMBL/GenBank/DDBJ databases">
        <title>Xenorhabdus thuongxuanensis sp. nov. and Xenorhabdus eapokensis sp. nov., isolated from Steinernema species.</title>
        <authorList>
            <person name="Kaempfer P."/>
            <person name="Tobias N.J."/>
            <person name="Phan Ke L."/>
            <person name="Bode H.B."/>
            <person name="Glaeser S.P."/>
        </authorList>
    </citation>
    <scope>NUCLEOTIDE SEQUENCE [LARGE SCALE GENOMIC DNA]</scope>
    <source>
        <strain evidence="11 12">DL20</strain>
    </source>
</reference>
<gene>
    <name evidence="11" type="ORF">Xedl_00328</name>
    <name evidence="10" type="ORF">Xedl_00851</name>
</gene>
<keyword evidence="5 9" id="KW-0812">Transmembrane</keyword>
<feature type="transmembrane region" description="Helical" evidence="9">
    <location>
        <begin position="213"/>
        <end position="246"/>
    </location>
</feature>
<comment type="caution">
    <text evidence="11">The sequence shown here is derived from an EMBL/GenBank/DDBJ whole genome shotgun (WGS) entry which is preliminary data.</text>
</comment>
<feature type="transmembrane region" description="Helical" evidence="9">
    <location>
        <begin position="89"/>
        <end position="112"/>
    </location>
</feature>
<feature type="compositionally biased region" description="Polar residues" evidence="8">
    <location>
        <begin position="12"/>
        <end position="23"/>
    </location>
</feature>
<comment type="similarity">
    <text evidence="2">Belongs to the AzlC family.</text>
</comment>
<dbReference type="PANTHER" id="PTHR34979:SF1">
    <property type="entry name" value="INNER MEMBRANE PROTEIN YGAZ"/>
    <property type="match status" value="1"/>
</dbReference>
<evidence type="ECO:0000256" key="7">
    <source>
        <dbReference type="ARBA" id="ARBA00023136"/>
    </source>
</evidence>
<feature type="transmembrane region" description="Helical" evidence="9">
    <location>
        <begin position="153"/>
        <end position="176"/>
    </location>
</feature>
<proteinExistence type="inferred from homology"/>
<protein>
    <recommendedName>
        <fullName evidence="13">Branched-chain amino acid transporter AzlC</fullName>
    </recommendedName>
</protein>
<keyword evidence="6 9" id="KW-1133">Transmembrane helix</keyword>
<keyword evidence="4" id="KW-1003">Cell membrane</keyword>
<evidence type="ECO:0000313" key="10">
    <source>
        <dbReference type="EMBL" id="OKP04942.1"/>
    </source>
</evidence>
<dbReference type="Pfam" id="PF03591">
    <property type="entry name" value="AzlC"/>
    <property type="match status" value="1"/>
</dbReference>
<evidence type="ECO:0000313" key="11">
    <source>
        <dbReference type="EMBL" id="OKP05114.1"/>
    </source>
</evidence>
<accession>A0A1Q5TY01</accession>
<dbReference type="GO" id="GO:0005886">
    <property type="term" value="C:plasma membrane"/>
    <property type="evidence" value="ECO:0007669"/>
    <property type="project" value="UniProtKB-SubCell"/>
</dbReference>
<keyword evidence="12" id="KW-1185">Reference proteome</keyword>
<sequence>MSDKSVPDIPISDTSESENPLPSKASSFKDGIWDSLPIAIGYIPVSFAFGLSATKLGFTPVEAIFFSCVIYAGASQFVITALLSAGMSLWFSALTVMAMDIRHILYGPALRYRIKQKLSEKKTVIWAFGLTDEVFAAATTKLIKDQRSWSENWMVAIAICSWLSWVLGTVAGAILGNGYLSSYPAIEAAMIFMLPALFLSFLLASFKKQNTYCVIAALLGALMGITFFSIPIAILAGIVSGCLAALLQTKNA</sequence>
<dbReference type="EMBL" id="MKGQ01000003">
    <property type="protein sequence ID" value="OKP04942.1"/>
    <property type="molecule type" value="Genomic_DNA"/>
</dbReference>
<evidence type="ECO:0000256" key="2">
    <source>
        <dbReference type="ARBA" id="ARBA00010735"/>
    </source>
</evidence>
<feature type="region of interest" description="Disordered" evidence="8">
    <location>
        <begin position="1"/>
        <end position="23"/>
    </location>
</feature>
<feature type="transmembrane region" description="Helical" evidence="9">
    <location>
        <begin position="188"/>
        <end position="206"/>
    </location>
</feature>
<dbReference type="PANTHER" id="PTHR34979">
    <property type="entry name" value="INNER MEMBRANE PROTEIN YGAZ"/>
    <property type="match status" value="1"/>
</dbReference>
<dbReference type="GO" id="GO:1903785">
    <property type="term" value="P:L-valine transmembrane transport"/>
    <property type="evidence" value="ECO:0007669"/>
    <property type="project" value="TreeGrafter"/>
</dbReference>
<dbReference type="Proteomes" id="UP000186268">
    <property type="component" value="Unassembled WGS sequence"/>
</dbReference>
<dbReference type="EMBL" id="MKGQ01000002">
    <property type="protein sequence ID" value="OKP05114.1"/>
    <property type="molecule type" value="Genomic_DNA"/>
</dbReference>
<feature type="transmembrane region" description="Helical" evidence="9">
    <location>
        <begin position="31"/>
        <end position="51"/>
    </location>
</feature>
<name>A0A1Q5TY01_9GAMM</name>